<sequence length="159" mass="17466">MKRIILGLLTVTALTFCGCNTSNKDSDGISGSNREAEQSDYENIDEQVYTVVEEQPEYPGGMSAMYDFLGDNIVYTDEAKTKNVTGKVFVSFIVGSNGKIRDVKLLKGIGFGLDEEALRVVKAMPEWTPGRQSGEKVSVKYVLPVSFALKQRAISRQGL</sequence>
<protein>
    <submittedName>
        <fullName evidence="11">Cell envelope biogenesis protein TonB</fullName>
    </submittedName>
</protein>
<keyword evidence="6" id="KW-0812">Transmembrane</keyword>
<dbReference type="NCBIfam" id="TIGR01352">
    <property type="entry name" value="tonB_Cterm"/>
    <property type="match status" value="1"/>
</dbReference>
<comment type="caution">
    <text evidence="11">The sequence shown here is derived from an EMBL/GenBank/DDBJ whole genome shotgun (WGS) entry which is preliminary data.</text>
</comment>
<evidence type="ECO:0000313" key="12">
    <source>
        <dbReference type="Proteomes" id="UP000598271"/>
    </source>
</evidence>
<reference evidence="11 12" key="1">
    <citation type="journal article" date="2014" name="Int. J. Syst. Evol. Microbiol.">
        <title>Complete genome sequence of Corynebacterium casei LMG S-19264T (=DSM 44701T), isolated from a smear-ripened cheese.</title>
        <authorList>
            <consortium name="US DOE Joint Genome Institute (JGI-PGF)"/>
            <person name="Walter F."/>
            <person name="Albersmeier A."/>
            <person name="Kalinowski J."/>
            <person name="Ruckert C."/>
        </authorList>
    </citation>
    <scope>NUCLEOTIDE SEQUENCE [LARGE SCALE GENOMIC DNA]</scope>
    <source>
        <strain evidence="11 12">KCTC 12866</strain>
    </source>
</reference>
<dbReference type="AlphaFoldDB" id="A0A8J3GA05"/>
<dbReference type="EMBL" id="BMXF01000002">
    <property type="protein sequence ID" value="GHB68698.1"/>
    <property type="molecule type" value="Genomic_DNA"/>
</dbReference>
<dbReference type="GO" id="GO:0015031">
    <property type="term" value="P:protein transport"/>
    <property type="evidence" value="ECO:0007669"/>
    <property type="project" value="UniProtKB-KW"/>
</dbReference>
<dbReference type="GO" id="GO:0031992">
    <property type="term" value="F:energy transducer activity"/>
    <property type="evidence" value="ECO:0007669"/>
    <property type="project" value="TreeGrafter"/>
</dbReference>
<evidence type="ECO:0000256" key="4">
    <source>
        <dbReference type="ARBA" id="ARBA00022475"/>
    </source>
</evidence>
<dbReference type="Proteomes" id="UP000598271">
    <property type="component" value="Unassembled WGS sequence"/>
</dbReference>
<keyword evidence="4" id="KW-1003">Cell membrane</keyword>
<name>A0A8J3GA05_9BACT</name>
<gene>
    <name evidence="11" type="ORF">GCM10007390_22680</name>
</gene>
<keyword evidence="8" id="KW-1133">Transmembrane helix</keyword>
<dbReference type="PANTHER" id="PTHR33446">
    <property type="entry name" value="PROTEIN TONB-RELATED"/>
    <property type="match status" value="1"/>
</dbReference>
<organism evidence="11 12">
    <name type="scientific">Persicitalea jodogahamensis</name>
    <dbReference type="NCBI Taxonomy" id="402147"/>
    <lineage>
        <taxon>Bacteria</taxon>
        <taxon>Pseudomonadati</taxon>
        <taxon>Bacteroidota</taxon>
        <taxon>Cytophagia</taxon>
        <taxon>Cytophagales</taxon>
        <taxon>Spirosomataceae</taxon>
        <taxon>Persicitalea</taxon>
    </lineage>
</organism>
<evidence type="ECO:0000256" key="2">
    <source>
        <dbReference type="ARBA" id="ARBA00006555"/>
    </source>
</evidence>
<feature type="domain" description="TonB C-terminal" evidence="10">
    <location>
        <begin position="60"/>
        <end position="156"/>
    </location>
</feature>
<proteinExistence type="inferred from homology"/>
<dbReference type="SUPFAM" id="SSF74653">
    <property type="entry name" value="TolA/TonB C-terminal domain"/>
    <property type="match status" value="1"/>
</dbReference>
<dbReference type="GO" id="GO:0098797">
    <property type="term" value="C:plasma membrane protein complex"/>
    <property type="evidence" value="ECO:0007669"/>
    <property type="project" value="TreeGrafter"/>
</dbReference>
<accession>A0A8J3GA05</accession>
<keyword evidence="5" id="KW-0997">Cell inner membrane</keyword>
<evidence type="ECO:0000313" key="11">
    <source>
        <dbReference type="EMBL" id="GHB68698.1"/>
    </source>
</evidence>
<comment type="subcellular location">
    <subcellularLocation>
        <location evidence="1">Cell inner membrane</location>
        <topology evidence="1">Single-pass membrane protein</topology>
        <orientation evidence="1">Periplasmic side</orientation>
    </subcellularLocation>
</comment>
<keyword evidence="7" id="KW-0653">Protein transport</keyword>
<evidence type="ECO:0000256" key="1">
    <source>
        <dbReference type="ARBA" id="ARBA00004383"/>
    </source>
</evidence>
<evidence type="ECO:0000256" key="5">
    <source>
        <dbReference type="ARBA" id="ARBA00022519"/>
    </source>
</evidence>
<dbReference type="PANTHER" id="PTHR33446:SF2">
    <property type="entry name" value="PROTEIN TONB"/>
    <property type="match status" value="1"/>
</dbReference>
<evidence type="ECO:0000256" key="3">
    <source>
        <dbReference type="ARBA" id="ARBA00022448"/>
    </source>
</evidence>
<evidence type="ECO:0000256" key="6">
    <source>
        <dbReference type="ARBA" id="ARBA00022692"/>
    </source>
</evidence>
<dbReference type="InterPro" id="IPR037682">
    <property type="entry name" value="TonB_C"/>
</dbReference>
<dbReference type="GO" id="GO:0055085">
    <property type="term" value="P:transmembrane transport"/>
    <property type="evidence" value="ECO:0007669"/>
    <property type="project" value="InterPro"/>
</dbReference>
<dbReference type="PROSITE" id="PS51257">
    <property type="entry name" value="PROKAR_LIPOPROTEIN"/>
    <property type="match status" value="1"/>
</dbReference>
<dbReference type="InterPro" id="IPR051045">
    <property type="entry name" value="TonB-dependent_transducer"/>
</dbReference>
<keyword evidence="3" id="KW-0813">Transport</keyword>
<evidence type="ECO:0000256" key="8">
    <source>
        <dbReference type="ARBA" id="ARBA00022989"/>
    </source>
</evidence>
<dbReference type="PROSITE" id="PS52015">
    <property type="entry name" value="TONB_CTD"/>
    <property type="match status" value="1"/>
</dbReference>
<evidence type="ECO:0000256" key="7">
    <source>
        <dbReference type="ARBA" id="ARBA00022927"/>
    </source>
</evidence>
<dbReference type="Pfam" id="PF03544">
    <property type="entry name" value="TonB_C"/>
    <property type="match status" value="1"/>
</dbReference>
<dbReference type="Gene3D" id="3.30.1150.10">
    <property type="match status" value="1"/>
</dbReference>
<keyword evidence="9" id="KW-0472">Membrane</keyword>
<dbReference type="InterPro" id="IPR006260">
    <property type="entry name" value="TonB/TolA_C"/>
</dbReference>
<keyword evidence="12" id="KW-1185">Reference proteome</keyword>
<comment type="similarity">
    <text evidence="2">Belongs to the TonB family.</text>
</comment>
<evidence type="ECO:0000256" key="9">
    <source>
        <dbReference type="ARBA" id="ARBA00023136"/>
    </source>
</evidence>
<dbReference type="RefSeq" id="WP_189564559.1">
    <property type="nucleotide sequence ID" value="NZ_BMXF01000002.1"/>
</dbReference>
<evidence type="ECO:0000259" key="10">
    <source>
        <dbReference type="PROSITE" id="PS52015"/>
    </source>
</evidence>